<dbReference type="InParanoid" id="B4N5S5"/>
<keyword evidence="3" id="KW-1185">Reference proteome</keyword>
<dbReference type="eggNOG" id="KOG4018">
    <property type="taxonomic scope" value="Eukaryota"/>
</dbReference>
<accession>B4N5S5</accession>
<dbReference type="STRING" id="7260.B4N5S5"/>
<dbReference type="KEGG" id="dwi:6646178"/>
<evidence type="ECO:0000313" key="2">
    <source>
        <dbReference type="EMBL" id="EDW79714.1"/>
    </source>
</evidence>
<dbReference type="EMBL" id="CH964154">
    <property type="protein sequence ID" value="EDW79714.1"/>
    <property type="molecule type" value="Genomic_DNA"/>
</dbReference>
<dbReference type="HOGENOM" id="CLU_122087_0_0_1"/>
<dbReference type="OMA" id="WALHEEI"/>
<dbReference type="PROSITE" id="PS50908">
    <property type="entry name" value="RWD"/>
    <property type="match status" value="1"/>
</dbReference>
<gene>
    <name evidence="2" type="primary">Dwil\GK18885</name>
    <name evidence="2" type="ORF">Dwil_GK18885</name>
</gene>
<dbReference type="SMART" id="SM00591">
    <property type="entry name" value="RWD"/>
    <property type="match status" value="1"/>
</dbReference>
<dbReference type="InterPro" id="IPR016135">
    <property type="entry name" value="UBQ-conjugating_enzyme/RWD"/>
</dbReference>
<dbReference type="PhylomeDB" id="B4N5S5"/>
<dbReference type="SMR" id="B4N5S5"/>
<reference evidence="2 3" key="1">
    <citation type="journal article" date="2007" name="Nature">
        <title>Evolution of genes and genomes on the Drosophila phylogeny.</title>
        <authorList>
            <consortium name="Drosophila 12 Genomes Consortium"/>
            <person name="Clark A.G."/>
            <person name="Eisen M.B."/>
            <person name="Smith D.R."/>
            <person name="Bergman C.M."/>
            <person name="Oliver B."/>
            <person name="Markow T.A."/>
            <person name="Kaufman T.C."/>
            <person name="Kellis M."/>
            <person name="Gelbart W."/>
            <person name="Iyer V.N."/>
            <person name="Pollard D.A."/>
            <person name="Sackton T.B."/>
            <person name="Larracuente A.M."/>
            <person name="Singh N.D."/>
            <person name="Abad J.P."/>
            <person name="Abt D.N."/>
            <person name="Adryan B."/>
            <person name="Aguade M."/>
            <person name="Akashi H."/>
            <person name="Anderson W.W."/>
            <person name="Aquadro C.F."/>
            <person name="Ardell D.H."/>
            <person name="Arguello R."/>
            <person name="Artieri C.G."/>
            <person name="Barbash D.A."/>
            <person name="Barker D."/>
            <person name="Barsanti P."/>
            <person name="Batterham P."/>
            <person name="Batzoglou S."/>
            <person name="Begun D."/>
            <person name="Bhutkar A."/>
            <person name="Blanco E."/>
            <person name="Bosak S.A."/>
            <person name="Bradley R.K."/>
            <person name="Brand A.D."/>
            <person name="Brent M.R."/>
            <person name="Brooks A.N."/>
            <person name="Brown R.H."/>
            <person name="Butlin R.K."/>
            <person name="Caggese C."/>
            <person name="Calvi B.R."/>
            <person name="Bernardo de Carvalho A."/>
            <person name="Caspi A."/>
            <person name="Castrezana S."/>
            <person name="Celniker S.E."/>
            <person name="Chang J.L."/>
            <person name="Chapple C."/>
            <person name="Chatterji S."/>
            <person name="Chinwalla A."/>
            <person name="Civetta A."/>
            <person name="Clifton S.W."/>
            <person name="Comeron J.M."/>
            <person name="Costello J.C."/>
            <person name="Coyne J.A."/>
            <person name="Daub J."/>
            <person name="David R.G."/>
            <person name="Delcher A.L."/>
            <person name="Delehaunty K."/>
            <person name="Do C.B."/>
            <person name="Ebling H."/>
            <person name="Edwards K."/>
            <person name="Eickbush T."/>
            <person name="Evans J.D."/>
            <person name="Filipski A."/>
            <person name="Findeiss S."/>
            <person name="Freyhult E."/>
            <person name="Fulton L."/>
            <person name="Fulton R."/>
            <person name="Garcia A.C."/>
            <person name="Gardiner A."/>
            <person name="Garfield D.A."/>
            <person name="Garvin B.E."/>
            <person name="Gibson G."/>
            <person name="Gilbert D."/>
            <person name="Gnerre S."/>
            <person name="Godfrey J."/>
            <person name="Good R."/>
            <person name="Gotea V."/>
            <person name="Gravely B."/>
            <person name="Greenberg A.J."/>
            <person name="Griffiths-Jones S."/>
            <person name="Gross S."/>
            <person name="Guigo R."/>
            <person name="Gustafson E.A."/>
            <person name="Haerty W."/>
            <person name="Hahn M.W."/>
            <person name="Halligan D.L."/>
            <person name="Halpern A.L."/>
            <person name="Halter G.M."/>
            <person name="Han M.V."/>
            <person name="Heger A."/>
            <person name="Hillier L."/>
            <person name="Hinrichs A.S."/>
            <person name="Holmes I."/>
            <person name="Hoskins R.A."/>
            <person name="Hubisz M.J."/>
            <person name="Hultmark D."/>
            <person name="Huntley M.A."/>
            <person name="Jaffe D.B."/>
            <person name="Jagadeeshan S."/>
            <person name="Jeck W.R."/>
            <person name="Johnson J."/>
            <person name="Jones C.D."/>
            <person name="Jordan W.C."/>
            <person name="Karpen G.H."/>
            <person name="Kataoka E."/>
            <person name="Keightley P.D."/>
            <person name="Kheradpour P."/>
            <person name="Kirkness E.F."/>
            <person name="Koerich L.B."/>
            <person name="Kristiansen K."/>
            <person name="Kudrna D."/>
            <person name="Kulathinal R.J."/>
            <person name="Kumar S."/>
            <person name="Kwok R."/>
            <person name="Lander E."/>
            <person name="Langley C.H."/>
            <person name="Lapoint R."/>
            <person name="Lazzaro B.P."/>
            <person name="Lee S.J."/>
            <person name="Levesque L."/>
            <person name="Li R."/>
            <person name="Lin C.F."/>
            <person name="Lin M.F."/>
            <person name="Lindblad-Toh K."/>
            <person name="Llopart A."/>
            <person name="Long M."/>
            <person name="Low L."/>
            <person name="Lozovsky E."/>
            <person name="Lu J."/>
            <person name="Luo M."/>
            <person name="Machado C.A."/>
            <person name="Makalowski W."/>
            <person name="Marzo M."/>
            <person name="Matsuda M."/>
            <person name="Matzkin L."/>
            <person name="McAllister B."/>
            <person name="McBride C.S."/>
            <person name="McKernan B."/>
            <person name="McKernan K."/>
            <person name="Mendez-Lago M."/>
            <person name="Minx P."/>
            <person name="Mollenhauer M.U."/>
            <person name="Montooth K."/>
            <person name="Mount S.M."/>
            <person name="Mu X."/>
            <person name="Myers E."/>
            <person name="Negre B."/>
            <person name="Newfeld S."/>
            <person name="Nielsen R."/>
            <person name="Noor M.A."/>
            <person name="O'Grady P."/>
            <person name="Pachter L."/>
            <person name="Papaceit M."/>
            <person name="Parisi M.J."/>
            <person name="Parisi M."/>
            <person name="Parts L."/>
            <person name="Pedersen J.S."/>
            <person name="Pesole G."/>
            <person name="Phillippy A.M."/>
            <person name="Ponting C.P."/>
            <person name="Pop M."/>
            <person name="Porcelli D."/>
            <person name="Powell J.R."/>
            <person name="Prohaska S."/>
            <person name="Pruitt K."/>
            <person name="Puig M."/>
            <person name="Quesneville H."/>
            <person name="Ram K.R."/>
            <person name="Rand D."/>
            <person name="Rasmussen M.D."/>
            <person name="Reed L.K."/>
            <person name="Reenan R."/>
            <person name="Reily A."/>
            <person name="Remington K.A."/>
            <person name="Rieger T.T."/>
            <person name="Ritchie M.G."/>
            <person name="Robin C."/>
            <person name="Rogers Y.H."/>
            <person name="Rohde C."/>
            <person name="Rozas J."/>
            <person name="Rubenfield M.J."/>
            <person name="Ruiz A."/>
            <person name="Russo S."/>
            <person name="Salzberg S.L."/>
            <person name="Sanchez-Gracia A."/>
            <person name="Saranga D.J."/>
            <person name="Sato H."/>
            <person name="Schaeffer S.W."/>
            <person name="Schatz M.C."/>
            <person name="Schlenke T."/>
            <person name="Schwartz R."/>
            <person name="Segarra C."/>
            <person name="Singh R.S."/>
            <person name="Sirot L."/>
            <person name="Sirota M."/>
            <person name="Sisneros N.B."/>
            <person name="Smith C.D."/>
            <person name="Smith T.F."/>
            <person name="Spieth J."/>
            <person name="Stage D.E."/>
            <person name="Stark A."/>
            <person name="Stephan W."/>
            <person name="Strausberg R.L."/>
            <person name="Strempel S."/>
            <person name="Sturgill D."/>
            <person name="Sutton G."/>
            <person name="Sutton G.G."/>
            <person name="Tao W."/>
            <person name="Teichmann S."/>
            <person name="Tobari Y.N."/>
            <person name="Tomimura Y."/>
            <person name="Tsolas J.M."/>
            <person name="Valente V.L."/>
            <person name="Venter E."/>
            <person name="Venter J.C."/>
            <person name="Vicario S."/>
            <person name="Vieira F.G."/>
            <person name="Vilella A.J."/>
            <person name="Villasante A."/>
            <person name="Walenz B."/>
            <person name="Wang J."/>
            <person name="Wasserman M."/>
            <person name="Watts T."/>
            <person name="Wilson D."/>
            <person name="Wilson R.K."/>
            <person name="Wing R.A."/>
            <person name="Wolfner M.F."/>
            <person name="Wong A."/>
            <person name="Wong G.K."/>
            <person name="Wu C.I."/>
            <person name="Wu G."/>
            <person name="Yamamoto D."/>
            <person name="Yang H.P."/>
            <person name="Yang S.P."/>
            <person name="Yorke J.A."/>
            <person name="Yoshida K."/>
            <person name="Zdobnov E."/>
            <person name="Zhang P."/>
            <person name="Zhang Y."/>
            <person name="Zimin A.V."/>
            <person name="Baldwin J."/>
            <person name="Abdouelleil A."/>
            <person name="Abdulkadir J."/>
            <person name="Abebe A."/>
            <person name="Abera B."/>
            <person name="Abreu J."/>
            <person name="Acer S.C."/>
            <person name="Aftuck L."/>
            <person name="Alexander A."/>
            <person name="An P."/>
            <person name="Anderson E."/>
            <person name="Anderson S."/>
            <person name="Arachi H."/>
            <person name="Azer M."/>
            <person name="Bachantsang P."/>
            <person name="Barry A."/>
            <person name="Bayul T."/>
            <person name="Berlin A."/>
            <person name="Bessette D."/>
            <person name="Bloom T."/>
            <person name="Blye J."/>
            <person name="Boguslavskiy L."/>
            <person name="Bonnet C."/>
            <person name="Boukhgalter B."/>
            <person name="Bourzgui I."/>
            <person name="Brown A."/>
            <person name="Cahill P."/>
            <person name="Channer S."/>
            <person name="Cheshatsang Y."/>
            <person name="Chuda L."/>
            <person name="Citroen M."/>
            <person name="Collymore A."/>
            <person name="Cooke P."/>
            <person name="Costello M."/>
            <person name="D'Aco K."/>
            <person name="Daza R."/>
            <person name="De Haan G."/>
            <person name="DeGray S."/>
            <person name="DeMaso C."/>
            <person name="Dhargay N."/>
            <person name="Dooley K."/>
            <person name="Dooley E."/>
            <person name="Doricent M."/>
            <person name="Dorje P."/>
            <person name="Dorjee K."/>
            <person name="Dupes A."/>
            <person name="Elong R."/>
            <person name="Falk J."/>
            <person name="Farina A."/>
            <person name="Faro S."/>
            <person name="Ferguson D."/>
            <person name="Fisher S."/>
            <person name="Foley C.D."/>
            <person name="Franke A."/>
            <person name="Friedrich D."/>
            <person name="Gadbois L."/>
            <person name="Gearin G."/>
            <person name="Gearin C.R."/>
            <person name="Giannoukos G."/>
            <person name="Goode T."/>
            <person name="Graham J."/>
            <person name="Grandbois E."/>
            <person name="Grewal S."/>
            <person name="Gyaltsen K."/>
            <person name="Hafez N."/>
            <person name="Hagos B."/>
            <person name="Hall J."/>
            <person name="Henson C."/>
            <person name="Hollinger A."/>
            <person name="Honan T."/>
            <person name="Huard M.D."/>
            <person name="Hughes L."/>
            <person name="Hurhula B."/>
            <person name="Husby M.E."/>
            <person name="Kamat A."/>
            <person name="Kanga B."/>
            <person name="Kashin S."/>
            <person name="Khazanovich D."/>
            <person name="Kisner P."/>
            <person name="Lance K."/>
            <person name="Lara M."/>
            <person name="Lee W."/>
            <person name="Lennon N."/>
            <person name="Letendre F."/>
            <person name="LeVine R."/>
            <person name="Lipovsky A."/>
            <person name="Liu X."/>
            <person name="Liu J."/>
            <person name="Liu S."/>
            <person name="Lokyitsang T."/>
            <person name="Lokyitsang Y."/>
            <person name="Lubonja R."/>
            <person name="Lui A."/>
            <person name="MacDonald P."/>
            <person name="Magnisalis V."/>
            <person name="Maru K."/>
            <person name="Matthews C."/>
            <person name="McCusker W."/>
            <person name="McDonough S."/>
            <person name="Mehta T."/>
            <person name="Meldrim J."/>
            <person name="Meneus L."/>
            <person name="Mihai O."/>
            <person name="Mihalev A."/>
            <person name="Mihova T."/>
            <person name="Mittelman R."/>
            <person name="Mlenga V."/>
            <person name="Montmayeur A."/>
            <person name="Mulrain L."/>
            <person name="Navidi A."/>
            <person name="Naylor J."/>
            <person name="Negash T."/>
            <person name="Nguyen T."/>
            <person name="Nguyen N."/>
            <person name="Nicol R."/>
            <person name="Norbu C."/>
            <person name="Norbu N."/>
            <person name="Novod N."/>
            <person name="O'Neill B."/>
            <person name="Osman S."/>
            <person name="Markiewicz E."/>
            <person name="Oyono O.L."/>
            <person name="Patti C."/>
            <person name="Phunkhang P."/>
            <person name="Pierre F."/>
            <person name="Priest M."/>
            <person name="Raghuraman S."/>
            <person name="Rege F."/>
            <person name="Reyes R."/>
            <person name="Rise C."/>
            <person name="Rogov P."/>
            <person name="Ross K."/>
            <person name="Ryan E."/>
            <person name="Settipalli S."/>
            <person name="Shea T."/>
            <person name="Sherpa N."/>
            <person name="Shi L."/>
            <person name="Shih D."/>
            <person name="Sparrow T."/>
            <person name="Spaulding J."/>
            <person name="Stalker J."/>
            <person name="Stange-Thomann N."/>
            <person name="Stavropoulos S."/>
            <person name="Stone C."/>
            <person name="Strader C."/>
            <person name="Tesfaye S."/>
            <person name="Thomson T."/>
            <person name="Thoulutsang Y."/>
            <person name="Thoulutsang D."/>
            <person name="Topham K."/>
            <person name="Topping I."/>
            <person name="Tsamla T."/>
            <person name="Vassiliev H."/>
            <person name="Vo A."/>
            <person name="Wangchuk T."/>
            <person name="Wangdi T."/>
            <person name="Weiand M."/>
            <person name="Wilkinson J."/>
            <person name="Wilson A."/>
            <person name="Yadav S."/>
            <person name="Young G."/>
            <person name="Yu Q."/>
            <person name="Zembek L."/>
            <person name="Zhong D."/>
            <person name="Zimmer A."/>
            <person name="Zwirko Z."/>
            <person name="Jaffe D.B."/>
            <person name="Alvarez P."/>
            <person name="Brockman W."/>
            <person name="Butler J."/>
            <person name="Chin C."/>
            <person name="Gnerre S."/>
            <person name="Grabherr M."/>
            <person name="Kleber M."/>
            <person name="Mauceli E."/>
            <person name="MacCallum I."/>
        </authorList>
    </citation>
    <scope>NUCLEOTIDE SEQUENCE [LARGE SCALE GENOMIC DNA]</scope>
    <source>
        <strain evidence="3">Tucson 14030-0811.24</strain>
    </source>
</reference>
<dbReference type="AlphaFoldDB" id="B4N5S5"/>
<organism evidence="2 3">
    <name type="scientific">Drosophila willistoni</name>
    <name type="common">Fruit fly</name>
    <dbReference type="NCBI Taxonomy" id="7260"/>
    <lineage>
        <taxon>Eukaryota</taxon>
        <taxon>Metazoa</taxon>
        <taxon>Ecdysozoa</taxon>
        <taxon>Arthropoda</taxon>
        <taxon>Hexapoda</taxon>
        <taxon>Insecta</taxon>
        <taxon>Pterygota</taxon>
        <taxon>Neoptera</taxon>
        <taxon>Endopterygota</taxon>
        <taxon>Diptera</taxon>
        <taxon>Brachycera</taxon>
        <taxon>Muscomorpha</taxon>
        <taxon>Ephydroidea</taxon>
        <taxon>Drosophilidae</taxon>
        <taxon>Drosophila</taxon>
        <taxon>Sophophora</taxon>
    </lineage>
</organism>
<evidence type="ECO:0000259" key="1">
    <source>
        <dbReference type="PROSITE" id="PS50908"/>
    </source>
</evidence>
<evidence type="ECO:0000313" key="3">
    <source>
        <dbReference type="Proteomes" id="UP000007798"/>
    </source>
</evidence>
<dbReference type="Proteomes" id="UP000007798">
    <property type="component" value="Unassembled WGS sequence"/>
</dbReference>
<sequence length="140" mass="16047">MALRIQANAKWNSERVAKFHADLQKIEIRTMHYLGLAYLVLSHKPQLKLKVPLSTLNYDEGHPGGLALQLIFTCPRNYPLQKPKVEIVEKRNIAKVLEEALLDEIDLTLDQHFGLQMIVPVVTRLQMLLNAALRRQTLES</sequence>
<name>B4N5S5_DROWI</name>
<dbReference type="Pfam" id="PF05773">
    <property type="entry name" value="RWD"/>
    <property type="match status" value="1"/>
</dbReference>
<dbReference type="InterPro" id="IPR006575">
    <property type="entry name" value="RWD_dom"/>
</dbReference>
<dbReference type="SUPFAM" id="SSF54495">
    <property type="entry name" value="UBC-like"/>
    <property type="match status" value="1"/>
</dbReference>
<dbReference type="Gene3D" id="3.10.110.10">
    <property type="entry name" value="Ubiquitin Conjugating Enzyme"/>
    <property type="match status" value="1"/>
</dbReference>
<protein>
    <recommendedName>
        <fullName evidence="1">RWD domain-containing protein</fullName>
    </recommendedName>
</protein>
<proteinExistence type="predicted"/>
<feature type="domain" description="RWD" evidence="1">
    <location>
        <begin position="24"/>
        <end position="132"/>
    </location>
</feature>
<dbReference type="OrthoDB" id="7841904at2759"/>